<dbReference type="SMART" id="SM00647">
    <property type="entry name" value="IBR"/>
    <property type="match status" value="2"/>
</dbReference>
<dbReference type="CDD" id="cd18791">
    <property type="entry name" value="SF2_C_RHA"/>
    <property type="match status" value="1"/>
</dbReference>
<dbReference type="Gene3D" id="3.40.50.300">
    <property type="entry name" value="P-loop containing nucleotide triphosphate hydrolases"/>
    <property type="match status" value="2"/>
</dbReference>
<gene>
    <name evidence="19" type="ORF">LARSCL_LOCUS17141</name>
</gene>
<dbReference type="CDD" id="cd20335">
    <property type="entry name" value="BRcat_RBR"/>
    <property type="match status" value="1"/>
</dbReference>
<feature type="compositionally biased region" description="Basic and acidic residues" evidence="14">
    <location>
        <begin position="543"/>
        <end position="552"/>
    </location>
</feature>
<accession>A0AAV2B5N8</accession>
<feature type="compositionally biased region" description="Low complexity" evidence="14">
    <location>
        <begin position="192"/>
        <end position="207"/>
    </location>
</feature>
<evidence type="ECO:0000259" key="15">
    <source>
        <dbReference type="PROSITE" id="PS50089"/>
    </source>
</evidence>
<evidence type="ECO:0008006" key="21">
    <source>
        <dbReference type="Google" id="ProtNLM"/>
    </source>
</evidence>
<feature type="compositionally biased region" description="Basic and acidic residues" evidence="14">
    <location>
        <begin position="525"/>
        <end position="535"/>
    </location>
</feature>
<dbReference type="GO" id="GO:0003723">
    <property type="term" value="F:RNA binding"/>
    <property type="evidence" value="ECO:0007669"/>
    <property type="project" value="TreeGrafter"/>
</dbReference>
<dbReference type="Gene3D" id="3.30.40.10">
    <property type="entry name" value="Zinc/RING finger domain, C3HC4 (zinc finger)"/>
    <property type="match status" value="1"/>
</dbReference>
<feature type="domain" description="RING-type" evidence="18">
    <location>
        <begin position="2164"/>
        <end position="2370"/>
    </location>
</feature>
<sequence length="2376" mass="272029">MVHIPFFLRNKVKSSGRKRTFTIMADKSSRNRKYSSNSVKDDASTSKSGEAANSQMTNSQPNDYKHFEKKPRAFPLKTRDFKETVQYQDLESYNSQRHHFVGTGLYNTDEIEDLPPRYRQKVTKIVNNATNVVSYMLEKHPEDFDPDRNPEIKNILDLSNFDINKKLPDSSTAKLPSHSKSRLQNREKDNLNESYNSKSSASSQNFNCKKKAGKSSNSTQNSNRCDTDIRNSQSSSCKSLNNSDKAPDEFSQPSHSKESIHLENEGNHSDVKFSRQSSADNKNFGRNRRTSCRSRNDSESSSNFSTDLGKDRVFTSSSRTSNNSIKSAHKDLHKPSHFRDTVQIENEEKSNPNKNLNRQNNAHSRNFSSKGKQFKPYNKPQNGSSNLDTEKDRSLSPLSDCSKNSVKSSSVGSYKSTHSRDPRYEQNEEKHNFNRTFSRQSSACDRNFSKKGESSNRSYNNRYKWDLEKEEELHQSVCTKEPVNVQNEPKSDSNKYNRPVDAGTKNFNCKKKITSNSFNNSRSNRGADRDARKDNTFVSTSKGSKESVKVYNDENPSSCSEKPLHVQNDGNKSSIRSKNIKCIKETSRNSFSESESNFRANVDKKKPKPFVSCKSSCDSVKPTVENSRHNSYYHQNSSSSKNLSHPSETILRDLKSDARTTLGARNGNEKDSYVPCKNIKKTKEFGFFIFVNVSEKTDNLEYWTEIFRDFLKHDKFSLEFCCKFSESLVLNFDWKSDAMAAFPFLKKKKDATKNLRDPHLTLVSPPRLHRTRPCDCSNSMFKNCKQYFEDFEKKFVQEHKTKIQEVVNEMKGLKNTSNKRQYKELYLSLNEKLDVLEEMQRVFETFISILVEKLSLHEKFHITGNLTLKEKFVLKDENSFELTSEEKANLKQLLILEKKFYEERITEDELIKEEERLNSEVKLPTYSVFLALRKLKKNFSYECNSFRRSLPVYSIKEELLDSVQKYSVLVLSAETGSGKTTQLAEYLLQSTFADRGTIICTQPRKIAAVSVANFVCGQMGTAVGKLVGYDIGTEKKYDNNTKIIYMTDYALLKKLLRNRKLRGISCVIIDEAHERTLYTDLVLGMLKDCISERLDLRLIVTSATIDPSLFVQHFGEHQTKVIQVPGRTYPVEVIWSEKDVEVGDDYVKKCVETALRIHQEKPDGNILVFLTSPGEIDEAIMMFKDWCSEPDLPELLCLHGKCDLQEQLLVFQENKKNRKIIFATNSAETSLTIPGVKYVIDSGRAKEMIYYPDKNKSCLLVDFINKSSAEQRKGRAGRTQPGVCYRMYSKKNYEKMEDSSKAEILRTNLQKAVLKLYQFGLEPRIFSFVEPPPREALKKSLESLEHLGLIKENKQGFSLTELGKKVVEIPTEPHLAKLILEGVKLEIGYETIIVAALLNEAGRLFFRTEDIKDMADARKKMFCQKNGDLCTYLEVYKRWLEEARPERYNWCVKNYVNSKALNSATKTIQEILISLHQDLGIRVSRRYNNHGFKSQFEKIVFNCFSENLCSYSGHPKLGYFSPHFPESLYIHPSSALNYLKTDFPSFLVYSAFMQTTRNFLLDVTPIKEETIKQAVLEGTFQLHPDSLKGLQLVPKTLGPFGESVLIRHILGKKGRKINNLESLVERLTHCKNFQIDVCVDKGVIVIYLLKKYHETVARYIYEMVEEAHAAMRDEEETIEMKDSFSSFCLGAGGMVSDIIMPGEFKEVVVDHLLKLQFKVVEELLKSFGPLQSLQVADIGKNSCRISAAYVKVASAQKAMLALCQKKGLKAKANVSVPLNSEEPLPIYRMEVKWCRCPATGKGWVEFFSESDCITASGGLTVSSFYIGDNYVQFMPSQSEKVLDMKNLPSFAEEEMIRENLKEKLKDLIKIRNIHIMRKKAPPVTEKDMEYVKGELKKLFSASALIDLKYPNPNCNFWTAKVYFKKWEDGVKALNNLDGKAKIDSVPLQIKVVKESHLQCKKQIYEVIEKELAKKSETINIVIKMIKQNSIVDIGFSCKGMQELFDTHFEISQLLRGKSLNCSNEKYNCLFTADSEKEINEIKENTNTAIILDSTRKLISIFGTKENRYKAYNEVCSLVTRNILSKKIVFNISEAPAGFLKCLYSEFGLDLGGLRYKFNLKRAYSADGKLILEGTRTSLKQAELFLEGICSKLYEKNPEAKSDEDKEICAICLDPVTFDFHRLENCGHAFCKACLVLQLESKTIPLCCIKQDCGKNFYLVDIKKCLSYASENSKKNFYKAALHYYITRHPDEVMYCPSPDCDRIYRVSNSGTEQLCLGCNNVICTSCKSLYHYGMSCEFFQKSEGDEDFSIKMWILEDQNTRKQCPSCQTLIEKNSGCNHMECANCDAHFCWLCLEVFPSGAEVYDHLPYCPKNEAR</sequence>
<evidence type="ECO:0000256" key="2">
    <source>
        <dbReference type="ARBA" id="ARBA00022723"/>
    </source>
</evidence>
<dbReference type="SUPFAM" id="SSF52540">
    <property type="entry name" value="P-loop containing nucleoside triphosphate hydrolases"/>
    <property type="match status" value="1"/>
</dbReference>
<feature type="compositionally biased region" description="Polar residues" evidence="14">
    <location>
        <begin position="352"/>
        <end position="371"/>
    </location>
</feature>
<feature type="compositionally biased region" description="Polar residues" evidence="14">
    <location>
        <begin position="45"/>
        <end position="62"/>
    </location>
</feature>
<proteinExistence type="inferred from homology"/>
<dbReference type="PROSITE" id="PS51192">
    <property type="entry name" value="HELICASE_ATP_BIND_1"/>
    <property type="match status" value="1"/>
</dbReference>
<protein>
    <recommendedName>
        <fullName evidence="21">RNA helicase</fullName>
    </recommendedName>
</protein>
<evidence type="ECO:0000256" key="10">
    <source>
        <dbReference type="ARBA" id="ARBA00022840"/>
    </source>
</evidence>
<feature type="compositionally biased region" description="Polar residues" evidence="14">
    <location>
        <begin position="568"/>
        <end position="577"/>
    </location>
</feature>
<evidence type="ECO:0000313" key="20">
    <source>
        <dbReference type="Proteomes" id="UP001497382"/>
    </source>
</evidence>
<feature type="compositionally biased region" description="Polar residues" evidence="14">
    <location>
        <begin position="214"/>
        <end position="224"/>
    </location>
</feature>
<evidence type="ECO:0000256" key="7">
    <source>
        <dbReference type="ARBA" id="ARBA00022801"/>
    </source>
</evidence>
<dbReference type="InterPro" id="IPR001841">
    <property type="entry name" value="Znf_RING"/>
</dbReference>
<dbReference type="GO" id="GO:0016740">
    <property type="term" value="F:transferase activity"/>
    <property type="evidence" value="ECO:0007669"/>
    <property type="project" value="UniProtKB-KW"/>
</dbReference>
<feature type="domain" description="Helicase ATP-binding" evidence="16">
    <location>
        <begin position="960"/>
        <end position="1123"/>
    </location>
</feature>
<dbReference type="PROSITE" id="PS51873">
    <property type="entry name" value="TRIAD"/>
    <property type="match status" value="1"/>
</dbReference>
<dbReference type="InterPro" id="IPR013083">
    <property type="entry name" value="Znf_RING/FYVE/PHD"/>
</dbReference>
<evidence type="ECO:0000259" key="16">
    <source>
        <dbReference type="PROSITE" id="PS51192"/>
    </source>
</evidence>
<dbReference type="PROSITE" id="PS00690">
    <property type="entry name" value="DEAH_ATP_HELICASE"/>
    <property type="match status" value="1"/>
</dbReference>
<dbReference type="InterPro" id="IPR014001">
    <property type="entry name" value="Helicase_ATP-bd"/>
</dbReference>
<dbReference type="PANTHER" id="PTHR18934:SF91">
    <property type="entry name" value="PRE-MRNA-SPLICING FACTOR ATP-DEPENDENT RNA HELICASE PRP16"/>
    <property type="match status" value="1"/>
</dbReference>
<feature type="region of interest" description="Disordered" evidence="14">
    <location>
        <begin position="477"/>
        <end position="577"/>
    </location>
</feature>
<dbReference type="GO" id="GO:0016787">
    <property type="term" value="F:hydrolase activity"/>
    <property type="evidence" value="ECO:0007669"/>
    <property type="project" value="UniProtKB-KW"/>
</dbReference>
<dbReference type="Gene3D" id="1.20.120.1080">
    <property type="match status" value="1"/>
</dbReference>
<dbReference type="InterPro" id="IPR001650">
    <property type="entry name" value="Helicase_C-like"/>
</dbReference>
<dbReference type="Pfam" id="PF22191">
    <property type="entry name" value="IBR_1"/>
    <property type="match status" value="1"/>
</dbReference>
<evidence type="ECO:0000256" key="6">
    <source>
        <dbReference type="ARBA" id="ARBA00022786"/>
    </source>
</evidence>
<keyword evidence="5 12" id="KW-0863">Zinc-finger</keyword>
<keyword evidence="1" id="KW-0808">Transferase</keyword>
<reference evidence="19 20" key="1">
    <citation type="submission" date="2024-04" db="EMBL/GenBank/DDBJ databases">
        <authorList>
            <person name="Rising A."/>
            <person name="Reimegard J."/>
            <person name="Sonavane S."/>
            <person name="Akerstrom W."/>
            <person name="Nylinder S."/>
            <person name="Hedman E."/>
            <person name="Kallberg Y."/>
        </authorList>
    </citation>
    <scope>NUCLEOTIDE SEQUENCE [LARGE SCALE GENOMIC DNA]</scope>
</reference>
<dbReference type="InterPro" id="IPR002867">
    <property type="entry name" value="IBR_dom"/>
</dbReference>
<dbReference type="GO" id="GO:0008270">
    <property type="term" value="F:zinc ion binding"/>
    <property type="evidence" value="ECO:0007669"/>
    <property type="project" value="UniProtKB-KW"/>
</dbReference>
<feature type="domain" description="RING-type" evidence="15">
    <location>
        <begin position="2168"/>
        <end position="2206"/>
    </location>
</feature>
<dbReference type="InterPro" id="IPR027417">
    <property type="entry name" value="P-loop_NTPase"/>
</dbReference>
<evidence type="ECO:0000259" key="17">
    <source>
        <dbReference type="PROSITE" id="PS51194"/>
    </source>
</evidence>
<keyword evidence="4" id="KW-0547">Nucleotide-binding</keyword>
<feature type="compositionally biased region" description="Basic and acidic residues" evidence="14">
    <location>
        <begin position="328"/>
        <end position="351"/>
    </location>
</feature>
<keyword evidence="7" id="KW-0378">Hydrolase</keyword>
<evidence type="ECO:0000256" key="4">
    <source>
        <dbReference type="ARBA" id="ARBA00022741"/>
    </source>
</evidence>
<evidence type="ECO:0000313" key="19">
    <source>
        <dbReference type="EMBL" id="CAL1291538.1"/>
    </source>
</evidence>
<feature type="compositionally biased region" description="Low complexity" evidence="14">
    <location>
        <begin position="515"/>
        <end position="524"/>
    </location>
</feature>
<dbReference type="Gene3D" id="1.20.120.1750">
    <property type="match status" value="1"/>
</dbReference>
<dbReference type="SMART" id="SM00490">
    <property type="entry name" value="HELICc"/>
    <property type="match status" value="1"/>
</dbReference>
<dbReference type="Proteomes" id="UP001497382">
    <property type="component" value="Unassembled WGS sequence"/>
</dbReference>
<feature type="compositionally biased region" description="Low complexity" evidence="14">
    <location>
        <begin position="399"/>
        <end position="416"/>
    </location>
</feature>
<evidence type="ECO:0000256" key="8">
    <source>
        <dbReference type="ARBA" id="ARBA00022806"/>
    </source>
</evidence>
<dbReference type="PANTHER" id="PTHR18934">
    <property type="entry name" value="ATP-DEPENDENT RNA HELICASE"/>
    <property type="match status" value="1"/>
</dbReference>
<evidence type="ECO:0000259" key="18">
    <source>
        <dbReference type="PROSITE" id="PS51873"/>
    </source>
</evidence>
<evidence type="ECO:0000256" key="14">
    <source>
        <dbReference type="SAM" id="MobiDB-lite"/>
    </source>
</evidence>
<dbReference type="InterPro" id="IPR011545">
    <property type="entry name" value="DEAD/DEAH_box_helicase_dom"/>
</dbReference>
<dbReference type="PROSITE" id="PS00518">
    <property type="entry name" value="ZF_RING_1"/>
    <property type="match status" value="1"/>
</dbReference>
<keyword evidence="6" id="KW-0833">Ubl conjugation pathway</keyword>
<feature type="compositionally biased region" description="Low complexity" evidence="14">
    <location>
        <begin position="315"/>
        <end position="324"/>
    </location>
</feature>
<dbReference type="CDD" id="cd17917">
    <property type="entry name" value="DEXHc_RHA-like"/>
    <property type="match status" value="1"/>
</dbReference>
<dbReference type="GO" id="GO:0005524">
    <property type="term" value="F:ATP binding"/>
    <property type="evidence" value="ECO:0007669"/>
    <property type="project" value="UniProtKB-KW"/>
</dbReference>
<dbReference type="InterPro" id="IPR002464">
    <property type="entry name" value="DNA/RNA_helicase_DEAH_CS"/>
</dbReference>
<name>A0AAV2B5N8_9ARAC</name>
<feature type="region of interest" description="Disordered" evidence="14">
    <location>
        <begin position="23"/>
        <end position="67"/>
    </location>
</feature>
<feature type="region of interest" description="Disordered" evidence="14">
    <location>
        <begin position="169"/>
        <end position="458"/>
    </location>
</feature>
<keyword evidence="13" id="KW-0175">Coiled coil</keyword>
<dbReference type="GO" id="GO:0004386">
    <property type="term" value="F:helicase activity"/>
    <property type="evidence" value="ECO:0007669"/>
    <property type="project" value="UniProtKB-KW"/>
</dbReference>
<evidence type="ECO:0000256" key="3">
    <source>
        <dbReference type="ARBA" id="ARBA00022737"/>
    </source>
</evidence>
<evidence type="ECO:0000256" key="9">
    <source>
        <dbReference type="ARBA" id="ARBA00022833"/>
    </source>
</evidence>
<evidence type="ECO:0000256" key="1">
    <source>
        <dbReference type="ARBA" id="ARBA00022679"/>
    </source>
</evidence>
<dbReference type="EMBL" id="CAXIEN010000286">
    <property type="protein sequence ID" value="CAL1291538.1"/>
    <property type="molecule type" value="Genomic_DNA"/>
</dbReference>
<keyword evidence="2" id="KW-0479">Metal-binding</keyword>
<keyword evidence="9" id="KW-0862">Zinc</keyword>
<keyword evidence="8" id="KW-0347">Helicase</keyword>
<dbReference type="SMART" id="SM00487">
    <property type="entry name" value="DEXDc"/>
    <property type="match status" value="1"/>
</dbReference>
<feature type="compositionally biased region" description="Basic and acidic residues" evidence="14">
    <location>
        <begin position="255"/>
        <end position="273"/>
    </location>
</feature>
<feature type="coiled-coil region" evidence="13">
    <location>
        <begin position="796"/>
        <end position="839"/>
    </location>
</feature>
<dbReference type="Pfam" id="PF00270">
    <property type="entry name" value="DEAD"/>
    <property type="match status" value="1"/>
</dbReference>
<evidence type="ECO:0000256" key="13">
    <source>
        <dbReference type="SAM" id="Coils"/>
    </source>
</evidence>
<evidence type="ECO:0000256" key="12">
    <source>
        <dbReference type="PROSITE-ProRule" id="PRU00175"/>
    </source>
</evidence>
<dbReference type="InterPro" id="IPR007502">
    <property type="entry name" value="Helicase-assoc_dom"/>
</dbReference>
<dbReference type="PROSITE" id="PS51194">
    <property type="entry name" value="HELICASE_CTER"/>
    <property type="match status" value="1"/>
</dbReference>
<dbReference type="SMART" id="SM00847">
    <property type="entry name" value="HA2"/>
    <property type="match status" value="1"/>
</dbReference>
<dbReference type="SMART" id="SM00184">
    <property type="entry name" value="RING"/>
    <property type="match status" value="1"/>
</dbReference>
<keyword evidence="10" id="KW-0067">ATP-binding</keyword>
<dbReference type="Pfam" id="PF00271">
    <property type="entry name" value="Helicase_C"/>
    <property type="match status" value="1"/>
</dbReference>
<dbReference type="CDD" id="cd22585">
    <property type="entry name" value="Rcat_RBR_DEAH12-like"/>
    <property type="match status" value="1"/>
</dbReference>
<dbReference type="PROSITE" id="PS50089">
    <property type="entry name" value="ZF_RING_2"/>
    <property type="match status" value="1"/>
</dbReference>
<feature type="compositionally biased region" description="Polar residues" evidence="14">
    <location>
        <begin position="434"/>
        <end position="444"/>
    </location>
</feature>
<dbReference type="Pfam" id="PF01485">
    <property type="entry name" value="IBR"/>
    <property type="match status" value="1"/>
</dbReference>
<dbReference type="InterPro" id="IPR017907">
    <property type="entry name" value="Znf_RING_CS"/>
</dbReference>
<dbReference type="SUPFAM" id="SSF57850">
    <property type="entry name" value="RING/U-box"/>
    <property type="match status" value="3"/>
</dbReference>
<comment type="similarity">
    <text evidence="11">Belongs to the DEAD box helicase family. DEAH subfamily. PRP16 sub-subfamily.</text>
</comment>
<keyword evidence="3" id="KW-0677">Repeat</keyword>
<feature type="compositionally biased region" description="Basic and acidic residues" evidence="14">
    <location>
        <begin position="418"/>
        <end position="432"/>
    </location>
</feature>
<organism evidence="19 20">
    <name type="scientific">Larinioides sclopetarius</name>
    <dbReference type="NCBI Taxonomy" id="280406"/>
    <lineage>
        <taxon>Eukaryota</taxon>
        <taxon>Metazoa</taxon>
        <taxon>Ecdysozoa</taxon>
        <taxon>Arthropoda</taxon>
        <taxon>Chelicerata</taxon>
        <taxon>Arachnida</taxon>
        <taxon>Araneae</taxon>
        <taxon>Araneomorphae</taxon>
        <taxon>Entelegynae</taxon>
        <taxon>Araneoidea</taxon>
        <taxon>Araneidae</taxon>
        <taxon>Larinioides</taxon>
    </lineage>
</organism>
<evidence type="ECO:0000256" key="5">
    <source>
        <dbReference type="ARBA" id="ARBA00022771"/>
    </source>
</evidence>
<comment type="caution">
    <text evidence="19">The sequence shown here is derived from an EMBL/GenBank/DDBJ whole genome shotgun (WGS) entry which is preliminary data.</text>
</comment>
<feature type="compositionally biased region" description="Low complexity" evidence="14">
    <location>
        <begin position="231"/>
        <end position="243"/>
    </location>
</feature>
<dbReference type="InterPro" id="IPR044066">
    <property type="entry name" value="TRIAD_supradom"/>
</dbReference>
<feature type="domain" description="Helicase C-terminal" evidence="17">
    <location>
        <begin position="1142"/>
        <end position="1320"/>
    </location>
</feature>
<keyword evidence="20" id="KW-1185">Reference proteome</keyword>
<evidence type="ECO:0000256" key="11">
    <source>
        <dbReference type="ARBA" id="ARBA00038040"/>
    </source>
</evidence>